<dbReference type="SUPFAM" id="SSF102405">
    <property type="entry name" value="MCP/YpsA-like"/>
    <property type="match status" value="1"/>
</dbReference>
<protein>
    <recommendedName>
        <fullName evidence="3">TIGR00725 family protein</fullName>
    </recommendedName>
</protein>
<dbReference type="InterPro" id="IPR052341">
    <property type="entry name" value="LOG_family_nucleotidases"/>
</dbReference>
<dbReference type="NCBIfam" id="TIGR00725">
    <property type="entry name" value="TIGR00725 family protein"/>
    <property type="match status" value="1"/>
</dbReference>
<name>A0A918JJK6_9BURK</name>
<keyword evidence="2" id="KW-1185">Reference proteome</keyword>
<dbReference type="GO" id="GO:0005829">
    <property type="term" value="C:cytosol"/>
    <property type="evidence" value="ECO:0007669"/>
    <property type="project" value="TreeGrafter"/>
</dbReference>
<dbReference type="PANTHER" id="PTHR43393:SF3">
    <property type="entry name" value="LYSINE DECARBOXYLASE-LIKE PROTEIN"/>
    <property type="match status" value="1"/>
</dbReference>
<reference evidence="1" key="1">
    <citation type="journal article" date="2014" name="Int. J. Syst. Evol. Microbiol.">
        <title>Complete genome sequence of Corynebacterium casei LMG S-19264T (=DSM 44701T), isolated from a smear-ripened cheese.</title>
        <authorList>
            <consortium name="US DOE Joint Genome Institute (JGI-PGF)"/>
            <person name="Walter F."/>
            <person name="Albersmeier A."/>
            <person name="Kalinowski J."/>
            <person name="Ruckert C."/>
        </authorList>
    </citation>
    <scope>NUCLEOTIDE SEQUENCE</scope>
    <source>
        <strain evidence="1">KCTC 23732</strain>
    </source>
</reference>
<comment type="caution">
    <text evidence="1">The sequence shown here is derived from an EMBL/GenBank/DDBJ whole genome shotgun (WGS) entry which is preliminary data.</text>
</comment>
<dbReference type="AlphaFoldDB" id="A0A918JJK6"/>
<dbReference type="InterPro" id="IPR041164">
    <property type="entry name" value="LDcluster4"/>
</dbReference>
<accession>A0A918JJK6</accession>
<organism evidence="1 2">
    <name type="scientific">Advenella faeciporci</name>
    <dbReference type="NCBI Taxonomy" id="797535"/>
    <lineage>
        <taxon>Bacteria</taxon>
        <taxon>Pseudomonadati</taxon>
        <taxon>Pseudomonadota</taxon>
        <taxon>Betaproteobacteria</taxon>
        <taxon>Burkholderiales</taxon>
        <taxon>Alcaligenaceae</taxon>
    </lineage>
</organism>
<dbReference type="Proteomes" id="UP000608345">
    <property type="component" value="Unassembled WGS sequence"/>
</dbReference>
<dbReference type="InterPro" id="IPR005268">
    <property type="entry name" value="CHP00725"/>
</dbReference>
<dbReference type="RefSeq" id="WP_189384651.1">
    <property type="nucleotide sequence ID" value="NZ_BAABFY010000053.1"/>
</dbReference>
<gene>
    <name evidence="1" type="ORF">GCM10011450_12990</name>
</gene>
<reference evidence="1" key="2">
    <citation type="submission" date="2020-09" db="EMBL/GenBank/DDBJ databases">
        <authorList>
            <person name="Sun Q."/>
            <person name="Kim S."/>
        </authorList>
    </citation>
    <scope>NUCLEOTIDE SEQUENCE</scope>
    <source>
        <strain evidence="1">KCTC 23732</strain>
    </source>
</reference>
<evidence type="ECO:0000313" key="2">
    <source>
        <dbReference type="Proteomes" id="UP000608345"/>
    </source>
</evidence>
<proteinExistence type="predicted"/>
<dbReference type="Pfam" id="PF18306">
    <property type="entry name" value="LDcluster4"/>
    <property type="match status" value="1"/>
</dbReference>
<evidence type="ECO:0008006" key="3">
    <source>
        <dbReference type="Google" id="ProtNLM"/>
    </source>
</evidence>
<dbReference type="EMBL" id="BMYS01000007">
    <property type="protein sequence ID" value="GGW84395.1"/>
    <property type="molecule type" value="Genomic_DNA"/>
</dbReference>
<sequence length="212" mass="23168">MNRTLLWSEKQQILFYYPNFQFDPWQWKWHAINETLAEDAREVDAIEALKLLQPRLRKVPIAVIGPREATEEEYQYACQLGKAMAEAGLQLLCGGKNGVMEAVAKGHLEAGGMPIGLIPETEWTQANPYISIPIATGIGKSRNVIIAQACPVLIAIGGGYGTMSEMAFGLHFDKLILTLGNAPVLPGAVACSDIDDIVSCTAAYLLRCDHPK</sequence>
<dbReference type="Gene3D" id="3.40.50.450">
    <property type="match status" value="1"/>
</dbReference>
<dbReference type="PANTHER" id="PTHR43393">
    <property type="entry name" value="CYTOKININ RIBOSIDE 5'-MONOPHOSPHATE PHOSPHORIBOHYDROLASE"/>
    <property type="match status" value="1"/>
</dbReference>
<evidence type="ECO:0000313" key="1">
    <source>
        <dbReference type="EMBL" id="GGW84395.1"/>
    </source>
</evidence>